<dbReference type="InterPro" id="IPR024961">
    <property type="entry name" value="T2SS_GspC_N"/>
</dbReference>
<dbReference type="InterPro" id="IPR036034">
    <property type="entry name" value="PDZ_sf"/>
</dbReference>
<feature type="domain" description="Type II secretion system protein GspC N-terminal" evidence="9">
    <location>
        <begin position="52"/>
        <end position="141"/>
    </location>
</feature>
<organism evidence="11 12">
    <name type="scientific">Marinomonas aquimarina</name>
    <dbReference type="NCBI Taxonomy" id="295068"/>
    <lineage>
        <taxon>Bacteria</taxon>
        <taxon>Pseudomonadati</taxon>
        <taxon>Pseudomonadota</taxon>
        <taxon>Gammaproteobacteria</taxon>
        <taxon>Oceanospirillales</taxon>
        <taxon>Oceanospirillaceae</taxon>
        <taxon>Marinomonas</taxon>
    </lineage>
</organism>
<protein>
    <submittedName>
        <fullName evidence="11">Type II secretion system protein N</fullName>
    </submittedName>
</protein>
<keyword evidence="2" id="KW-0813">Transport</keyword>
<dbReference type="GO" id="GO:0005886">
    <property type="term" value="C:plasma membrane"/>
    <property type="evidence" value="ECO:0007669"/>
    <property type="project" value="UniProtKB-SubCell"/>
</dbReference>
<dbReference type="STRING" id="295068.MAQ5080_02253"/>
<dbReference type="AlphaFoldDB" id="A0A1A8TG40"/>
<comment type="subcellular location">
    <subcellularLocation>
        <location evidence="1">Cell inner membrane</location>
    </subcellularLocation>
</comment>
<evidence type="ECO:0000256" key="3">
    <source>
        <dbReference type="ARBA" id="ARBA00022475"/>
    </source>
</evidence>
<reference evidence="11 12" key="1">
    <citation type="submission" date="2016-06" db="EMBL/GenBank/DDBJ databases">
        <authorList>
            <person name="Kjaerup R.B."/>
            <person name="Dalgaard T.S."/>
            <person name="Juul-Madsen H.R."/>
        </authorList>
    </citation>
    <scope>NUCLEOTIDE SEQUENCE [LARGE SCALE GENOMIC DNA]</scope>
    <source>
        <strain evidence="11 12">CECT 5080</strain>
    </source>
</reference>
<evidence type="ECO:0000313" key="12">
    <source>
        <dbReference type="Proteomes" id="UP000092627"/>
    </source>
</evidence>
<name>A0A1A8TG40_9GAMM</name>
<keyword evidence="7" id="KW-1133">Transmembrane helix</keyword>
<dbReference type="OrthoDB" id="5574088at2"/>
<keyword evidence="12" id="KW-1185">Reference proteome</keyword>
<evidence type="ECO:0000256" key="1">
    <source>
        <dbReference type="ARBA" id="ARBA00004533"/>
    </source>
</evidence>
<evidence type="ECO:0000256" key="8">
    <source>
        <dbReference type="ARBA" id="ARBA00023136"/>
    </source>
</evidence>
<dbReference type="SUPFAM" id="SSF50156">
    <property type="entry name" value="PDZ domain-like"/>
    <property type="match status" value="1"/>
</dbReference>
<dbReference type="GO" id="GO:0015031">
    <property type="term" value="P:protein transport"/>
    <property type="evidence" value="ECO:0007669"/>
    <property type="project" value="UniProtKB-KW"/>
</dbReference>
<dbReference type="EMBL" id="FLOC01000012">
    <property type="protein sequence ID" value="SBS32397.1"/>
    <property type="molecule type" value="Genomic_DNA"/>
</dbReference>
<evidence type="ECO:0000313" key="11">
    <source>
        <dbReference type="EMBL" id="SBS32397.1"/>
    </source>
</evidence>
<keyword evidence="4" id="KW-0997">Cell inner membrane</keyword>
<keyword evidence="3" id="KW-1003">Cell membrane</keyword>
<dbReference type="Proteomes" id="UP000092627">
    <property type="component" value="Unassembled WGS sequence"/>
</dbReference>
<dbReference type="Pfam" id="PF11356">
    <property type="entry name" value="T2SSC"/>
    <property type="match status" value="1"/>
</dbReference>
<evidence type="ECO:0000259" key="9">
    <source>
        <dbReference type="Pfam" id="PF11356"/>
    </source>
</evidence>
<evidence type="ECO:0000259" key="10">
    <source>
        <dbReference type="Pfam" id="PF17820"/>
    </source>
</evidence>
<dbReference type="InterPro" id="IPR041489">
    <property type="entry name" value="PDZ_6"/>
</dbReference>
<feature type="domain" description="PDZ" evidence="10">
    <location>
        <begin position="210"/>
        <end position="252"/>
    </location>
</feature>
<evidence type="ECO:0000256" key="4">
    <source>
        <dbReference type="ARBA" id="ARBA00022519"/>
    </source>
</evidence>
<dbReference type="RefSeq" id="WP_067209932.1">
    <property type="nucleotide sequence ID" value="NZ_FLOC01000012.1"/>
</dbReference>
<accession>A0A1A8TG40</accession>
<dbReference type="Pfam" id="PF17820">
    <property type="entry name" value="PDZ_6"/>
    <property type="match status" value="1"/>
</dbReference>
<evidence type="ECO:0000256" key="5">
    <source>
        <dbReference type="ARBA" id="ARBA00022692"/>
    </source>
</evidence>
<dbReference type="Gene3D" id="2.30.30.830">
    <property type="match status" value="1"/>
</dbReference>
<keyword evidence="6" id="KW-0653">Protein transport</keyword>
<dbReference type="Gene3D" id="2.30.42.10">
    <property type="match status" value="1"/>
</dbReference>
<keyword evidence="5" id="KW-0812">Transmembrane</keyword>
<keyword evidence="8" id="KW-0472">Membrane</keyword>
<proteinExistence type="predicted"/>
<evidence type="ECO:0000256" key="6">
    <source>
        <dbReference type="ARBA" id="ARBA00022927"/>
    </source>
</evidence>
<evidence type="ECO:0000256" key="2">
    <source>
        <dbReference type="ARBA" id="ARBA00022448"/>
    </source>
</evidence>
<sequence>MHWKAFEKFALLATEVTAVTVLAVALGSVSAKLWFSSEVVPQPFVMPDQTPQTAVIDTLSNDLFGSSSLSEPIKETALRLTLLGVMPSQNPRQGMAVIRSAANNEKTYQVGDSPIAGVRLNAVYNDHVVLQRADQLESLFFGSANERTAAPLFLPSAPSAEAPVSASMAVPTTAPETQTWQTDRATVPSNPQQVLQDAGVSHVDGHYQLNQDSPLTQLGLQPGDRIISVNGLSLERIQSEPSLQEQLQQSGSLRAEIERGEKRLMINFSLQ</sequence>
<evidence type="ECO:0000256" key="7">
    <source>
        <dbReference type="ARBA" id="ARBA00022989"/>
    </source>
</evidence>
<gene>
    <name evidence="11" type="primary">xcpP</name>
    <name evidence="11" type="ORF">MAQ5080_02253</name>
</gene>